<accession>A0ACC1RHS0</accession>
<evidence type="ECO:0000313" key="1">
    <source>
        <dbReference type="EMBL" id="KAJ3519831.1"/>
    </source>
</evidence>
<name>A0ACC1RHS0_9HYPO</name>
<proteinExistence type="predicted"/>
<organism evidence="1 2">
    <name type="scientific">Fusarium decemcellulare</name>
    <dbReference type="NCBI Taxonomy" id="57161"/>
    <lineage>
        <taxon>Eukaryota</taxon>
        <taxon>Fungi</taxon>
        <taxon>Dikarya</taxon>
        <taxon>Ascomycota</taxon>
        <taxon>Pezizomycotina</taxon>
        <taxon>Sordariomycetes</taxon>
        <taxon>Hypocreomycetidae</taxon>
        <taxon>Hypocreales</taxon>
        <taxon>Nectriaceae</taxon>
        <taxon>Fusarium</taxon>
        <taxon>Fusarium decemcellulare species complex</taxon>
    </lineage>
</organism>
<comment type="caution">
    <text evidence="1">The sequence shown here is derived from an EMBL/GenBank/DDBJ whole genome shotgun (WGS) entry which is preliminary data.</text>
</comment>
<dbReference type="Proteomes" id="UP001148629">
    <property type="component" value="Unassembled WGS sequence"/>
</dbReference>
<keyword evidence="2" id="KW-1185">Reference proteome</keyword>
<gene>
    <name evidence="1" type="ORF">NM208_g13968</name>
</gene>
<protein>
    <submittedName>
        <fullName evidence="1">Uncharacterized protein</fullName>
    </submittedName>
</protein>
<evidence type="ECO:0000313" key="2">
    <source>
        <dbReference type="Proteomes" id="UP001148629"/>
    </source>
</evidence>
<reference evidence="1" key="1">
    <citation type="submission" date="2022-08" db="EMBL/GenBank/DDBJ databases">
        <title>Genome Sequence of Fusarium decemcellulare.</title>
        <authorList>
            <person name="Buettner E."/>
        </authorList>
    </citation>
    <scope>NUCLEOTIDE SEQUENCE</scope>
    <source>
        <strain evidence="1">Babe19</strain>
    </source>
</reference>
<dbReference type="EMBL" id="JANRMS010003051">
    <property type="protein sequence ID" value="KAJ3519831.1"/>
    <property type="molecule type" value="Genomic_DNA"/>
</dbReference>
<sequence>MLPMTSLLAPPPTVLRISNIKRFMIWLGALGGAGPISATGSAIATVELAGYSWQLYQGKNNQMTVFSFVAESSVESFCGDLADFTDYLVENQGVSDSQILQSVGAGTEPFEGTNAVFTTNNYHASVSY</sequence>